<accession>A0ABP6SX01</accession>
<reference evidence="3" key="1">
    <citation type="journal article" date="2019" name="Int. J. Syst. Evol. Microbiol.">
        <title>The Global Catalogue of Microorganisms (GCM) 10K type strain sequencing project: providing services to taxonomists for standard genome sequencing and annotation.</title>
        <authorList>
            <consortium name="The Broad Institute Genomics Platform"/>
            <consortium name="The Broad Institute Genome Sequencing Center for Infectious Disease"/>
            <person name="Wu L."/>
            <person name="Ma J."/>
        </authorList>
    </citation>
    <scope>NUCLEOTIDE SEQUENCE [LARGE SCALE GENOMIC DNA]</scope>
    <source>
        <strain evidence="3">JCM 9458</strain>
    </source>
</reference>
<keyword evidence="1" id="KW-0812">Transmembrane</keyword>
<evidence type="ECO:0000313" key="2">
    <source>
        <dbReference type="EMBL" id="GAA3387561.1"/>
    </source>
</evidence>
<feature type="transmembrane region" description="Helical" evidence="1">
    <location>
        <begin position="16"/>
        <end position="34"/>
    </location>
</feature>
<dbReference type="EMBL" id="BAAAYN010000018">
    <property type="protein sequence ID" value="GAA3387561.1"/>
    <property type="molecule type" value="Genomic_DNA"/>
</dbReference>
<dbReference type="Proteomes" id="UP001501676">
    <property type="component" value="Unassembled WGS sequence"/>
</dbReference>
<keyword evidence="1" id="KW-0472">Membrane</keyword>
<protein>
    <submittedName>
        <fullName evidence="2">Uncharacterized protein</fullName>
    </submittedName>
</protein>
<comment type="caution">
    <text evidence="2">The sequence shown here is derived from an EMBL/GenBank/DDBJ whole genome shotgun (WGS) entry which is preliminary data.</text>
</comment>
<evidence type="ECO:0000313" key="3">
    <source>
        <dbReference type="Proteomes" id="UP001501676"/>
    </source>
</evidence>
<sequence>MLLLGQEDGTLRDNPNAFIIIVFVILAGLLLNWAQRKWMPGMSFRNRIFVIGVGALLLGGFFYGYVYDVNAA</sequence>
<feature type="transmembrane region" description="Helical" evidence="1">
    <location>
        <begin position="46"/>
        <end position="66"/>
    </location>
</feature>
<name>A0ABP6SX01_9ACTN</name>
<gene>
    <name evidence="2" type="ORF">GCM10020369_30530</name>
</gene>
<evidence type="ECO:0000256" key="1">
    <source>
        <dbReference type="SAM" id="Phobius"/>
    </source>
</evidence>
<proteinExistence type="predicted"/>
<organism evidence="2 3">
    <name type="scientific">Cryptosporangium minutisporangium</name>
    <dbReference type="NCBI Taxonomy" id="113569"/>
    <lineage>
        <taxon>Bacteria</taxon>
        <taxon>Bacillati</taxon>
        <taxon>Actinomycetota</taxon>
        <taxon>Actinomycetes</taxon>
        <taxon>Cryptosporangiales</taxon>
        <taxon>Cryptosporangiaceae</taxon>
        <taxon>Cryptosporangium</taxon>
    </lineage>
</organism>
<dbReference type="RefSeq" id="WP_345728747.1">
    <property type="nucleotide sequence ID" value="NZ_BAAAYN010000018.1"/>
</dbReference>
<keyword evidence="3" id="KW-1185">Reference proteome</keyword>
<keyword evidence="1" id="KW-1133">Transmembrane helix</keyword>